<dbReference type="SUPFAM" id="SSF54631">
    <property type="entry name" value="CBS-domain pair"/>
    <property type="match status" value="1"/>
</dbReference>
<dbReference type="PROSITE" id="PS50893">
    <property type="entry name" value="ABC_TRANSPORTER_2"/>
    <property type="match status" value="1"/>
</dbReference>
<dbReference type="InterPro" id="IPR003439">
    <property type="entry name" value="ABC_transporter-like_ATP-bd"/>
</dbReference>
<dbReference type="EC" id="7.6.2.9" evidence="5"/>
<keyword evidence="8" id="KW-1185">Reference proteome</keyword>
<dbReference type="GO" id="GO:0005524">
    <property type="term" value="F:ATP binding"/>
    <property type="evidence" value="ECO:0007669"/>
    <property type="project" value="UniProtKB-KW"/>
</dbReference>
<keyword evidence="2" id="KW-0813">Transport</keyword>
<dbReference type="InterPro" id="IPR027417">
    <property type="entry name" value="P-loop_NTPase"/>
</dbReference>
<accession>A0A7K3M3X0</accession>
<evidence type="ECO:0000313" key="7">
    <source>
        <dbReference type="EMBL" id="NDL57945.1"/>
    </source>
</evidence>
<dbReference type="PROSITE" id="PS00211">
    <property type="entry name" value="ABC_TRANSPORTER_1"/>
    <property type="match status" value="1"/>
</dbReference>
<dbReference type="GO" id="GO:0016887">
    <property type="term" value="F:ATP hydrolysis activity"/>
    <property type="evidence" value="ECO:0007669"/>
    <property type="project" value="InterPro"/>
</dbReference>
<proteinExistence type="inferred from homology"/>
<dbReference type="RefSeq" id="WP_162451013.1">
    <property type="nucleotide sequence ID" value="NZ_WLZY01000004.1"/>
</dbReference>
<keyword evidence="3" id="KW-0547">Nucleotide-binding</keyword>
<dbReference type="InterPro" id="IPR017871">
    <property type="entry name" value="ABC_transporter-like_CS"/>
</dbReference>
<comment type="similarity">
    <text evidence="1">Belongs to the ABC transporter superfamily.</text>
</comment>
<dbReference type="Gene3D" id="3.40.50.300">
    <property type="entry name" value="P-loop containing nucleotide triphosphate hydrolases"/>
    <property type="match status" value="1"/>
</dbReference>
<protein>
    <recommendedName>
        <fullName evidence="5">ABC-type quaternary amine transporter</fullName>
        <ecNumber evidence="5">7.6.2.9</ecNumber>
    </recommendedName>
</protein>
<dbReference type="SUPFAM" id="SSF52540">
    <property type="entry name" value="P-loop containing nucleoside triphosphate hydrolases"/>
    <property type="match status" value="1"/>
</dbReference>
<keyword evidence="4 7" id="KW-0067">ATP-binding</keyword>
<dbReference type="AlphaFoldDB" id="A0A7K3M3X0"/>
<gene>
    <name evidence="7" type="ORF">F7O44_12755</name>
</gene>
<dbReference type="SMART" id="SM00382">
    <property type="entry name" value="AAA"/>
    <property type="match status" value="1"/>
</dbReference>
<organism evidence="7 8">
    <name type="scientific">Phytoactinopolyspora mesophila</name>
    <dbReference type="NCBI Taxonomy" id="2650750"/>
    <lineage>
        <taxon>Bacteria</taxon>
        <taxon>Bacillati</taxon>
        <taxon>Actinomycetota</taxon>
        <taxon>Actinomycetes</taxon>
        <taxon>Jiangellales</taxon>
        <taxon>Jiangellaceae</taxon>
        <taxon>Phytoactinopolyspora</taxon>
    </lineage>
</organism>
<feature type="domain" description="ABC transporter" evidence="6">
    <location>
        <begin position="2"/>
        <end position="239"/>
    </location>
</feature>
<dbReference type="Pfam" id="PF00005">
    <property type="entry name" value="ABC_tran"/>
    <property type="match status" value="1"/>
</dbReference>
<evidence type="ECO:0000256" key="4">
    <source>
        <dbReference type="ARBA" id="ARBA00022840"/>
    </source>
</evidence>
<comment type="caution">
    <text evidence="7">The sequence shown here is derived from an EMBL/GenBank/DDBJ whole genome shotgun (WGS) entry which is preliminary data.</text>
</comment>
<sequence length="365" mass="39571">MIHLDRVSKTYPGPGAPAVDELSLEVHAGEIVVLLGPSGCGKTTTMRMINRLIEPTSGRIFFDGEDVTNVNADQLRRRIGYVIQQVGLIPHLTVAANIGMVPRALGWDKKRIQARVTELLDLLGLDPDVYRRRYPKQLSGGEQQRIGVARALAADPPVMLMDEPFGALDPMIRDRLQEEFLALQEKIQKTVVFVTHDIEEAIKLGDRIAIFGKGGKIAQFDTPARLLSHPADEFVASFIGSGGSVRLLGLQPVTDLPLESIDIVESSAVSVPDAGGASRALWVEDGRPMRWTRGSRGDALAVVRQSQSQFDALDAMLGAHDDMAVVVSDDGRVLGGLSLNTVLRHTAGNGREASESARADHERTP</sequence>
<dbReference type="Proteomes" id="UP000460435">
    <property type="component" value="Unassembled WGS sequence"/>
</dbReference>
<dbReference type="PANTHER" id="PTHR43117">
    <property type="entry name" value="OSMOPROTECTANT IMPORT ATP-BINDING PROTEIN OSMV"/>
    <property type="match status" value="1"/>
</dbReference>
<dbReference type="FunFam" id="3.40.50.300:FF:000425">
    <property type="entry name" value="Probable ABC transporter, ATP-binding subunit"/>
    <property type="match status" value="1"/>
</dbReference>
<dbReference type="PANTHER" id="PTHR43117:SF4">
    <property type="entry name" value="OSMOPROTECTANT IMPORT ATP-BINDING PROTEIN OSMV"/>
    <property type="match status" value="1"/>
</dbReference>
<evidence type="ECO:0000256" key="5">
    <source>
        <dbReference type="ARBA" id="ARBA00066388"/>
    </source>
</evidence>
<dbReference type="GO" id="GO:0015418">
    <property type="term" value="F:ABC-type quaternary ammonium compound transporting activity"/>
    <property type="evidence" value="ECO:0007669"/>
    <property type="project" value="UniProtKB-EC"/>
</dbReference>
<evidence type="ECO:0000256" key="3">
    <source>
        <dbReference type="ARBA" id="ARBA00022741"/>
    </source>
</evidence>
<dbReference type="EMBL" id="WLZY01000004">
    <property type="protein sequence ID" value="NDL57945.1"/>
    <property type="molecule type" value="Genomic_DNA"/>
</dbReference>
<dbReference type="InterPro" id="IPR046342">
    <property type="entry name" value="CBS_dom_sf"/>
</dbReference>
<reference evidence="7 8" key="1">
    <citation type="submission" date="2019-11" db="EMBL/GenBank/DDBJ databases">
        <authorList>
            <person name="Li X.-J."/>
            <person name="Feng X.-M."/>
        </authorList>
    </citation>
    <scope>NUCLEOTIDE SEQUENCE [LARGE SCALE GENOMIC DNA]</scope>
    <source>
        <strain evidence="7 8">XMNu-373</strain>
    </source>
</reference>
<evidence type="ECO:0000256" key="2">
    <source>
        <dbReference type="ARBA" id="ARBA00022448"/>
    </source>
</evidence>
<evidence type="ECO:0000256" key="1">
    <source>
        <dbReference type="ARBA" id="ARBA00005417"/>
    </source>
</evidence>
<dbReference type="InterPro" id="IPR003593">
    <property type="entry name" value="AAA+_ATPase"/>
</dbReference>
<name>A0A7K3M3X0_9ACTN</name>
<evidence type="ECO:0000313" key="8">
    <source>
        <dbReference type="Proteomes" id="UP000460435"/>
    </source>
</evidence>
<evidence type="ECO:0000259" key="6">
    <source>
        <dbReference type="PROSITE" id="PS50893"/>
    </source>
</evidence>